<feature type="domain" description="HemY N-terminal" evidence="7">
    <location>
        <begin position="29"/>
        <end position="135"/>
    </location>
</feature>
<evidence type="ECO:0000256" key="4">
    <source>
        <dbReference type="ARBA" id="ARBA00023136"/>
    </source>
</evidence>
<feature type="region of interest" description="Disordered" evidence="5">
    <location>
        <begin position="471"/>
        <end position="585"/>
    </location>
</feature>
<evidence type="ECO:0000256" key="1">
    <source>
        <dbReference type="ARBA" id="ARBA00004370"/>
    </source>
</evidence>
<dbReference type="SUPFAM" id="SSF48452">
    <property type="entry name" value="TPR-like"/>
    <property type="match status" value="1"/>
</dbReference>
<feature type="transmembrane region" description="Helical" evidence="6">
    <location>
        <begin position="7"/>
        <end position="25"/>
    </location>
</feature>
<evidence type="ECO:0000259" key="7">
    <source>
        <dbReference type="Pfam" id="PF07219"/>
    </source>
</evidence>
<dbReference type="KEGG" id="kmn:HW532_05730"/>
<name>A0A7S8C2M8_9HYPH</name>
<dbReference type="InterPro" id="IPR016982">
    <property type="entry name" value="Mms48"/>
</dbReference>
<sequence>MTGMWRMIFRFIVVALVAAGLAWLADRPGTVEIDWLGTTVEMPLIAGLFGLLLVMVVLALAWRLLRGLVAAPGSVSGFFSNRKRRKGEAALSKGIMAVGAGDVASAKRYAQLAARSLPDEPLARLLKAQTAQLRGDRDTAKAIYEEMTHHAETEALGLRGLFNLARQDGEYDTARDLADRAVRINPQLAWASNAMLVIHSARSDWADAARLIETQKRNGQLDARAASRKTAVIETARALEMEDGNPDEALEHALAAHKLSPGLVPAAVVASRLHARRGNVRKAMRVIERTWRESPHRDLAEAYAHVRPGDSAKDRLKRVRSLVSREAGGEEGAIALARASIEAQDWALARSALTPLSSDRPSVAVCSLMAEIEFGEHGDKGKVREWLARGVNAPRDPAWTADGYVSETWLPVSPVTGELDAFTWKRPVEGLSDRREAGAFIDSQITETDDAHADTDAGDAAPPAVIEATADAPAEETERPAPKPDEAPSPIPEAKAAPETPRAAATRPAEPAATTAAAPPPDTGKANQADKTDEATPPPASDDSAMESDADRPAQPHQPDDPGPETGEEDETRTASRWFGSAERK</sequence>
<dbReference type="InterPro" id="IPR010817">
    <property type="entry name" value="HemY_N"/>
</dbReference>
<organism evidence="8 9">
    <name type="scientific">Kaustia mangrovi</name>
    <dbReference type="NCBI Taxonomy" id="2593653"/>
    <lineage>
        <taxon>Bacteria</taxon>
        <taxon>Pseudomonadati</taxon>
        <taxon>Pseudomonadota</taxon>
        <taxon>Alphaproteobacteria</taxon>
        <taxon>Hyphomicrobiales</taxon>
        <taxon>Parvibaculaceae</taxon>
        <taxon>Kaustia</taxon>
    </lineage>
</organism>
<keyword evidence="2 6" id="KW-0812">Transmembrane</keyword>
<feature type="compositionally biased region" description="Basic and acidic residues" evidence="5">
    <location>
        <begin position="549"/>
        <end position="560"/>
    </location>
</feature>
<feature type="compositionally biased region" description="Low complexity" evidence="5">
    <location>
        <begin position="492"/>
        <end position="517"/>
    </location>
</feature>
<dbReference type="Pfam" id="PF07219">
    <property type="entry name" value="HemY_N"/>
    <property type="match status" value="1"/>
</dbReference>
<dbReference type="AlphaFoldDB" id="A0A7S8C2M8"/>
<evidence type="ECO:0000256" key="6">
    <source>
        <dbReference type="SAM" id="Phobius"/>
    </source>
</evidence>
<protein>
    <submittedName>
        <fullName evidence="8">Heme biosynthesis protein HemY</fullName>
    </submittedName>
</protein>
<evidence type="ECO:0000313" key="8">
    <source>
        <dbReference type="EMBL" id="QPC42246.1"/>
    </source>
</evidence>
<comment type="subcellular location">
    <subcellularLocation>
        <location evidence="1">Membrane</location>
    </subcellularLocation>
</comment>
<dbReference type="PIRSF" id="PIRSF031802">
    <property type="entry name" value="UCP031802"/>
    <property type="match status" value="1"/>
</dbReference>
<keyword evidence="9" id="KW-1185">Reference proteome</keyword>
<feature type="transmembrane region" description="Helical" evidence="6">
    <location>
        <begin position="45"/>
        <end position="65"/>
    </location>
</feature>
<keyword evidence="3 6" id="KW-1133">Transmembrane helix</keyword>
<evidence type="ECO:0000313" key="9">
    <source>
        <dbReference type="Proteomes" id="UP000593594"/>
    </source>
</evidence>
<dbReference type="Gene3D" id="1.25.40.10">
    <property type="entry name" value="Tetratricopeptide repeat domain"/>
    <property type="match status" value="1"/>
</dbReference>
<keyword evidence="4 6" id="KW-0472">Membrane</keyword>
<proteinExistence type="predicted"/>
<evidence type="ECO:0000256" key="5">
    <source>
        <dbReference type="SAM" id="MobiDB-lite"/>
    </source>
</evidence>
<reference evidence="8 9" key="1">
    <citation type="submission" date="2020-06" db="EMBL/GenBank/DDBJ databases">
        <title>Genome sequence of 2 isolates from Red Sea Mangroves.</title>
        <authorList>
            <person name="Sefrji F."/>
            <person name="Michoud G."/>
            <person name="Merlino G."/>
            <person name="Daffonchio D."/>
        </authorList>
    </citation>
    <scope>NUCLEOTIDE SEQUENCE [LARGE SCALE GENOMIC DNA]</scope>
    <source>
        <strain evidence="8 9">R1DC25</strain>
    </source>
</reference>
<accession>A0A7S8C2M8</accession>
<evidence type="ECO:0000256" key="2">
    <source>
        <dbReference type="ARBA" id="ARBA00022692"/>
    </source>
</evidence>
<dbReference type="GO" id="GO:0016020">
    <property type="term" value="C:membrane"/>
    <property type="evidence" value="ECO:0007669"/>
    <property type="project" value="UniProtKB-SubCell"/>
</dbReference>
<dbReference type="Proteomes" id="UP000593594">
    <property type="component" value="Chromosome"/>
</dbReference>
<feature type="compositionally biased region" description="Basic and acidic residues" evidence="5">
    <location>
        <begin position="476"/>
        <end position="486"/>
    </location>
</feature>
<dbReference type="InterPro" id="IPR011990">
    <property type="entry name" value="TPR-like_helical_dom_sf"/>
</dbReference>
<dbReference type="EMBL" id="CP058214">
    <property type="protein sequence ID" value="QPC42246.1"/>
    <property type="molecule type" value="Genomic_DNA"/>
</dbReference>
<feature type="compositionally biased region" description="Acidic residues" evidence="5">
    <location>
        <begin position="562"/>
        <end position="571"/>
    </location>
</feature>
<evidence type="ECO:0000256" key="3">
    <source>
        <dbReference type="ARBA" id="ARBA00022989"/>
    </source>
</evidence>
<gene>
    <name evidence="8" type="ORF">HW532_05730</name>
</gene>